<comment type="caution">
    <text evidence="1">The sequence shown here is derived from an EMBL/GenBank/DDBJ whole genome shotgun (WGS) entry which is preliminary data.</text>
</comment>
<keyword evidence="2" id="KW-1185">Reference proteome</keyword>
<evidence type="ECO:0000313" key="2">
    <source>
        <dbReference type="Proteomes" id="UP000499080"/>
    </source>
</evidence>
<evidence type="ECO:0000313" key="1">
    <source>
        <dbReference type="EMBL" id="GBM30006.1"/>
    </source>
</evidence>
<accession>A0A4Y2EPT6</accession>
<dbReference type="Proteomes" id="UP000499080">
    <property type="component" value="Unassembled WGS sequence"/>
</dbReference>
<sequence length="83" mass="9663">MGMLGECSHRPRPWRPFWRRNVGSHKYWNFFYRSMYGNAGGMELSTPDLGDELGDEMWDLKNAGIFSISLLGVEIRIYPDDSM</sequence>
<name>A0A4Y2EPT6_ARAVE</name>
<dbReference type="AlphaFoldDB" id="A0A4Y2EPT6"/>
<dbReference type="EMBL" id="BGPR01000650">
    <property type="protein sequence ID" value="GBM30006.1"/>
    <property type="molecule type" value="Genomic_DNA"/>
</dbReference>
<gene>
    <name evidence="1" type="ORF">AVEN_165581_1</name>
</gene>
<reference evidence="1 2" key="1">
    <citation type="journal article" date="2019" name="Sci. Rep.">
        <title>Orb-weaving spider Araneus ventricosus genome elucidates the spidroin gene catalogue.</title>
        <authorList>
            <person name="Kono N."/>
            <person name="Nakamura H."/>
            <person name="Ohtoshi R."/>
            <person name="Moran D.A.P."/>
            <person name="Shinohara A."/>
            <person name="Yoshida Y."/>
            <person name="Fujiwara M."/>
            <person name="Mori M."/>
            <person name="Tomita M."/>
            <person name="Arakawa K."/>
        </authorList>
    </citation>
    <scope>NUCLEOTIDE SEQUENCE [LARGE SCALE GENOMIC DNA]</scope>
</reference>
<protein>
    <submittedName>
        <fullName evidence="1">Uncharacterized protein</fullName>
    </submittedName>
</protein>
<proteinExistence type="predicted"/>
<organism evidence="1 2">
    <name type="scientific">Araneus ventricosus</name>
    <name type="common">Orbweaver spider</name>
    <name type="synonym">Epeira ventricosa</name>
    <dbReference type="NCBI Taxonomy" id="182803"/>
    <lineage>
        <taxon>Eukaryota</taxon>
        <taxon>Metazoa</taxon>
        <taxon>Ecdysozoa</taxon>
        <taxon>Arthropoda</taxon>
        <taxon>Chelicerata</taxon>
        <taxon>Arachnida</taxon>
        <taxon>Araneae</taxon>
        <taxon>Araneomorphae</taxon>
        <taxon>Entelegynae</taxon>
        <taxon>Araneoidea</taxon>
        <taxon>Araneidae</taxon>
        <taxon>Araneus</taxon>
    </lineage>
</organism>